<dbReference type="Gene3D" id="3.40.50.1820">
    <property type="entry name" value="alpha/beta hydrolase"/>
    <property type="match status" value="1"/>
</dbReference>
<evidence type="ECO:0000313" key="2">
    <source>
        <dbReference type="EMBL" id="AMW04498.1"/>
    </source>
</evidence>
<organism evidence="2 3">
    <name type="scientific">Gemmatimonas phototrophica</name>
    <dbReference type="NCBI Taxonomy" id="1379270"/>
    <lineage>
        <taxon>Bacteria</taxon>
        <taxon>Pseudomonadati</taxon>
        <taxon>Gemmatimonadota</taxon>
        <taxon>Gemmatimonadia</taxon>
        <taxon>Gemmatimonadales</taxon>
        <taxon>Gemmatimonadaceae</taxon>
        <taxon>Gemmatimonas</taxon>
    </lineage>
</organism>
<dbReference type="InterPro" id="IPR000073">
    <property type="entry name" value="AB_hydrolase_1"/>
</dbReference>
<proteinExistence type="predicted"/>
<dbReference type="KEGG" id="gph:GEMMAAP_05865"/>
<dbReference type="InterPro" id="IPR050266">
    <property type="entry name" value="AB_hydrolase_sf"/>
</dbReference>
<dbReference type="Proteomes" id="UP000076404">
    <property type="component" value="Chromosome"/>
</dbReference>
<protein>
    <recommendedName>
        <fullName evidence="1">AB hydrolase-1 domain-containing protein</fullName>
    </recommendedName>
</protein>
<dbReference type="EMBL" id="CP011454">
    <property type="protein sequence ID" value="AMW04498.1"/>
    <property type="molecule type" value="Genomic_DNA"/>
</dbReference>
<dbReference type="Pfam" id="PF12697">
    <property type="entry name" value="Abhydrolase_6"/>
    <property type="match status" value="1"/>
</dbReference>
<dbReference type="SUPFAM" id="SSF53474">
    <property type="entry name" value="alpha/beta-Hydrolases"/>
    <property type="match status" value="1"/>
</dbReference>
<evidence type="ECO:0000259" key="1">
    <source>
        <dbReference type="Pfam" id="PF12697"/>
    </source>
</evidence>
<dbReference type="PANTHER" id="PTHR43798">
    <property type="entry name" value="MONOACYLGLYCEROL LIPASE"/>
    <property type="match status" value="1"/>
</dbReference>
<dbReference type="AlphaFoldDB" id="A0A143BHI8"/>
<keyword evidence="3" id="KW-1185">Reference proteome</keyword>
<sequence>MPLATYLLMVLSVTLSIVFPPTDPTVGRVDRRAVAPRESLAVLALGPPSVPGQPAILLIPGPVGSMHSMRHLAAHMASRGYAVRIVDPLGMGASSRPDSADYSLGQQAVRLLQVLRSDTPGAPVVIAAIGTSATIAMHMAAIAPEQVGGVVSIAGGPVDQQGTKMLKLALAVAPLLDNRLGRGLARRRFIASMKAQSANTAWMTDSVVQAYVNPLERDLRGVFRSLRAMAGASERISIATRLPLVAAPVRLLLGDTPTPSSPTLVQIDMLRRSVRLFAVDTIRHAGTMLHEEQPEAIVDIMEQLVRAAKVRRTQAVPAQLELELE</sequence>
<reference evidence="2 3" key="2">
    <citation type="journal article" date="2016" name="Environ. Microbiol. Rep.">
        <title>Metagenomic evidence for the presence of phototrophic Gemmatimonadetes bacteria in diverse environments.</title>
        <authorList>
            <person name="Zeng Y."/>
            <person name="Baumbach J."/>
            <person name="Barbosa E.G."/>
            <person name="Azevedo V."/>
            <person name="Zhang C."/>
            <person name="Koblizek M."/>
        </authorList>
    </citation>
    <scope>NUCLEOTIDE SEQUENCE [LARGE SCALE GENOMIC DNA]</scope>
    <source>
        <strain evidence="2 3">AP64</strain>
    </source>
</reference>
<accession>A0A143BHI8</accession>
<dbReference type="InterPro" id="IPR029058">
    <property type="entry name" value="AB_hydrolase_fold"/>
</dbReference>
<dbReference type="GO" id="GO:0016020">
    <property type="term" value="C:membrane"/>
    <property type="evidence" value="ECO:0007669"/>
    <property type="project" value="TreeGrafter"/>
</dbReference>
<feature type="domain" description="AB hydrolase-1" evidence="1">
    <location>
        <begin position="56"/>
        <end position="299"/>
    </location>
</feature>
<gene>
    <name evidence="2" type="ORF">GEMMAAP_05865</name>
</gene>
<name>A0A143BHI8_9BACT</name>
<evidence type="ECO:0000313" key="3">
    <source>
        <dbReference type="Proteomes" id="UP000076404"/>
    </source>
</evidence>
<dbReference type="eggNOG" id="ENOG5030NPJ">
    <property type="taxonomic scope" value="Bacteria"/>
</dbReference>
<reference evidence="2 3" key="1">
    <citation type="journal article" date="2014" name="Proc. Natl. Acad. Sci. U.S.A.">
        <title>Functional type 2 photosynthetic reaction centers found in the rare bacterial phylum Gemmatimonadetes.</title>
        <authorList>
            <person name="Zeng Y."/>
            <person name="Feng F."/>
            <person name="Medova H."/>
            <person name="Dean J."/>
            <person name="Koblizek M."/>
        </authorList>
    </citation>
    <scope>NUCLEOTIDE SEQUENCE [LARGE SCALE GENOMIC DNA]</scope>
    <source>
        <strain evidence="2 3">AP64</strain>
    </source>
</reference>
<dbReference type="PANTHER" id="PTHR43798:SF33">
    <property type="entry name" value="HYDROLASE, PUTATIVE (AFU_ORTHOLOGUE AFUA_2G14860)-RELATED"/>
    <property type="match status" value="1"/>
</dbReference>